<proteinExistence type="predicted"/>
<dbReference type="PANTHER" id="PTHR12346">
    <property type="entry name" value="SIN3B-RELATED"/>
    <property type="match status" value="1"/>
</dbReference>
<organism evidence="10 11">
    <name type="scientific">Seminavis robusta</name>
    <dbReference type="NCBI Taxonomy" id="568900"/>
    <lineage>
        <taxon>Eukaryota</taxon>
        <taxon>Sar</taxon>
        <taxon>Stramenopiles</taxon>
        <taxon>Ochrophyta</taxon>
        <taxon>Bacillariophyta</taxon>
        <taxon>Bacillariophyceae</taxon>
        <taxon>Bacillariophycidae</taxon>
        <taxon>Naviculales</taxon>
        <taxon>Naviculaceae</taxon>
        <taxon>Seminavis</taxon>
    </lineage>
</organism>
<dbReference type="Pfam" id="PF02671">
    <property type="entry name" value="PAH"/>
    <property type="match status" value="1"/>
</dbReference>
<evidence type="ECO:0000259" key="9">
    <source>
        <dbReference type="PROSITE" id="PS50089"/>
    </source>
</evidence>
<dbReference type="Proteomes" id="UP001153069">
    <property type="component" value="Unassembled WGS sequence"/>
</dbReference>
<dbReference type="InterPro" id="IPR039774">
    <property type="entry name" value="Sin3-like"/>
</dbReference>
<dbReference type="SUPFAM" id="SSF57850">
    <property type="entry name" value="RING/U-box"/>
    <property type="match status" value="1"/>
</dbReference>
<dbReference type="InterPro" id="IPR003822">
    <property type="entry name" value="PAH"/>
</dbReference>
<evidence type="ECO:0000256" key="4">
    <source>
        <dbReference type="ARBA" id="ARBA00022833"/>
    </source>
</evidence>
<evidence type="ECO:0000313" key="10">
    <source>
        <dbReference type="EMBL" id="CAB9498555.1"/>
    </source>
</evidence>
<dbReference type="SUPFAM" id="SSF47762">
    <property type="entry name" value="PAH2 domain"/>
    <property type="match status" value="1"/>
</dbReference>
<feature type="region of interest" description="Disordered" evidence="8">
    <location>
        <begin position="96"/>
        <end position="129"/>
    </location>
</feature>
<evidence type="ECO:0000256" key="6">
    <source>
        <dbReference type="PROSITE-ProRule" id="PRU00175"/>
    </source>
</evidence>
<evidence type="ECO:0000313" key="11">
    <source>
        <dbReference type="Proteomes" id="UP001153069"/>
    </source>
</evidence>
<sequence>MSMANDGLTLKVLDAEFSCTICFERFASQQNALLTPHSGICGHSFCKRCILNLLDEQEAAPCPLCQNQAAFVAGHLIPNVALCKLYEAVVPFVTTDDDNNQRQDGRKKQSQSQSNNEQPPTKRWKYDDDDERSHCDFAQTYVAAVKSRFANTPEKYRSFLNILQVYQRGIVPPEQTLERIFYLLEDHSDLLDDFTYFLPDNNNQEEASSEGDS</sequence>
<keyword evidence="2" id="KW-0479">Metal-binding</keyword>
<keyword evidence="11" id="KW-1185">Reference proteome</keyword>
<dbReference type="PROSITE" id="PS50089">
    <property type="entry name" value="ZF_RING_2"/>
    <property type="match status" value="1"/>
</dbReference>
<dbReference type="Gene3D" id="1.20.1160.11">
    <property type="entry name" value="Paired amphipathic helix"/>
    <property type="match status" value="1"/>
</dbReference>
<dbReference type="GO" id="GO:0003714">
    <property type="term" value="F:transcription corepressor activity"/>
    <property type="evidence" value="ECO:0007669"/>
    <property type="project" value="InterPro"/>
</dbReference>
<name>A0A9N8DB40_9STRA</name>
<keyword evidence="4" id="KW-0862">Zinc</keyword>
<dbReference type="Gene3D" id="3.30.40.10">
    <property type="entry name" value="Zinc/RING finger domain, C3HC4 (zinc finger)"/>
    <property type="match status" value="1"/>
</dbReference>
<evidence type="ECO:0000256" key="5">
    <source>
        <dbReference type="ARBA" id="ARBA00023242"/>
    </source>
</evidence>
<evidence type="ECO:0000256" key="1">
    <source>
        <dbReference type="ARBA" id="ARBA00004123"/>
    </source>
</evidence>
<evidence type="ECO:0000256" key="3">
    <source>
        <dbReference type="ARBA" id="ARBA00022771"/>
    </source>
</evidence>
<dbReference type="InterPro" id="IPR036600">
    <property type="entry name" value="PAH_sf"/>
</dbReference>
<dbReference type="InterPro" id="IPR017907">
    <property type="entry name" value="Znf_RING_CS"/>
</dbReference>
<dbReference type="InterPro" id="IPR013083">
    <property type="entry name" value="Znf_RING/FYVE/PHD"/>
</dbReference>
<evidence type="ECO:0000256" key="8">
    <source>
        <dbReference type="SAM" id="MobiDB-lite"/>
    </source>
</evidence>
<dbReference type="InterPro" id="IPR001841">
    <property type="entry name" value="Znf_RING"/>
</dbReference>
<comment type="caution">
    <text evidence="10">The sequence shown here is derived from an EMBL/GenBank/DDBJ whole genome shotgun (WGS) entry which is preliminary data.</text>
</comment>
<protein>
    <submittedName>
        <fullName evidence="10">Protein SIN3</fullName>
    </submittedName>
</protein>
<evidence type="ECO:0000256" key="7">
    <source>
        <dbReference type="PROSITE-ProRule" id="PRU00810"/>
    </source>
</evidence>
<dbReference type="Pfam" id="PF13639">
    <property type="entry name" value="zf-RING_2"/>
    <property type="match status" value="1"/>
</dbReference>
<dbReference type="GO" id="GO:0008270">
    <property type="term" value="F:zinc ion binding"/>
    <property type="evidence" value="ECO:0007669"/>
    <property type="project" value="UniProtKB-KW"/>
</dbReference>
<gene>
    <name evidence="10" type="ORF">SEMRO_40_G024840.1</name>
</gene>
<keyword evidence="3 6" id="KW-0863">Zinc-finger</keyword>
<dbReference type="PROSITE" id="PS00518">
    <property type="entry name" value="ZF_RING_1"/>
    <property type="match status" value="1"/>
</dbReference>
<dbReference type="AlphaFoldDB" id="A0A9N8DB40"/>
<comment type="subcellular location">
    <subcellularLocation>
        <location evidence="1 7">Nucleus</location>
    </subcellularLocation>
</comment>
<feature type="domain" description="RING-type" evidence="9">
    <location>
        <begin position="19"/>
        <end position="66"/>
    </location>
</feature>
<accession>A0A9N8DB40</accession>
<keyword evidence="5 7" id="KW-0539">Nucleus</keyword>
<dbReference type="GO" id="GO:0005634">
    <property type="term" value="C:nucleus"/>
    <property type="evidence" value="ECO:0007669"/>
    <property type="project" value="UniProtKB-SubCell"/>
</dbReference>
<dbReference type="PROSITE" id="PS51477">
    <property type="entry name" value="PAH"/>
    <property type="match status" value="1"/>
</dbReference>
<evidence type="ECO:0000256" key="2">
    <source>
        <dbReference type="ARBA" id="ARBA00022723"/>
    </source>
</evidence>
<reference evidence="10" key="1">
    <citation type="submission" date="2020-06" db="EMBL/GenBank/DDBJ databases">
        <authorList>
            <consortium name="Plant Systems Biology data submission"/>
        </authorList>
    </citation>
    <scope>NUCLEOTIDE SEQUENCE</scope>
    <source>
        <strain evidence="10">D6</strain>
    </source>
</reference>
<dbReference type="OrthoDB" id="10265969at2759"/>
<dbReference type="SMART" id="SM00184">
    <property type="entry name" value="RING"/>
    <property type="match status" value="1"/>
</dbReference>
<dbReference type="EMBL" id="CAICTM010000040">
    <property type="protein sequence ID" value="CAB9498555.1"/>
    <property type="molecule type" value="Genomic_DNA"/>
</dbReference>